<evidence type="ECO:0000313" key="1">
    <source>
        <dbReference type="EMBL" id="PPE03217.1"/>
    </source>
</evidence>
<dbReference type="AlphaFoldDB" id="A0A2S5R7E7"/>
<sequence length="98" mass="10701">MSSTHGYSIKAQRCYGKQDWGAKSRTNALGTLMGCTSGPIELLTGSVEVLMCWVEAMFLINIPDKRGSVMNNSAFRQGKAMQKIIKEAGHTLLTSLFS</sequence>
<proteinExistence type="predicted"/>
<keyword evidence="2" id="KW-1185">Reference proteome</keyword>
<evidence type="ECO:0000313" key="2">
    <source>
        <dbReference type="Proteomes" id="UP000239425"/>
    </source>
</evidence>
<protein>
    <submittedName>
        <fullName evidence="1">Uncharacterized protein</fullName>
    </submittedName>
</protein>
<accession>A0A2S5R7E7</accession>
<organism evidence="1 2">
    <name type="scientific">Holospora curviuscula</name>
    <dbReference type="NCBI Taxonomy" id="1082868"/>
    <lineage>
        <taxon>Bacteria</taxon>
        <taxon>Pseudomonadati</taxon>
        <taxon>Pseudomonadota</taxon>
        <taxon>Alphaproteobacteria</taxon>
        <taxon>Holosporales</taxon>
        <taxon>Holosporaceae</taxon>
        <taxon>Holospora</taxon>
    </lineage>
</organism>
<reference evidence="1 2" key="1">
    <citation type="submission" date="2017-11" db="EMBL/GenBank/DDBJ databases">
        <title>Comparative genomic analysis of Holospora spp., intranuclear symbionts of paramecia.</title>
        <authorList>
            <person name="Garushyants S.K."/>
            <person name="Beliavskaya A."/>
            <person name="Malko D.B."/>
            <person name="Logacheva M.D."/>
            <person name="Rautian M.S."/>
            <person name="Gelfand M.S."/>
        </authorList>
    </citation>
    <scope>NUCLEOTIDE SEQUENCE [LARGE SCALE GENOMIC DNA]</scope>
    <source>
        <strain evidence="2">02AZ16</strain>
    </source>
</reference>
<name>A0A2S5R7E7_9PROT</name>
<dbReference type="EMBL" id="PHHC01000129">
    <property type="protein sequence ID" value="PPE03217.1"/>
    <property type="molecule type" value="Genomic_DNA"/>
</dbReference>
<gene>
    <name evidence="1" type="ORF">HCUR_01357</name>
</gene>
<dbReference type="Proteomes" id="UP000239425">
    <property type="component" value="Unassembled WGS sequence"/>
</dbReference>
<comment type="caution">
    <text evidence="1">The sequence shown here is derived from an EMBL/GenBank/DDBJ whole genome shotgun (WGS) entry which is preliminary data.</text>
</comment>